<evidence type="ECO:0000259" key="3">
    <source>
        <dbReference type="PROSITE" id="PS50158"/>
    </source>
</evidence>
<feature type="compositionally biased region" description="Acidic residues" evidence="2">
    <location>
        <begin position="177"/>
        <end position="189"/>
    </location>
</feature>
<sequence length="417" mass="47875">MSHLGEIVDLGLNYDSEIGWFMGTGYVVLQQNPEKTYAPLFHKLLWGNAEEFFHATFPDMPTWCRYCHEDGHTKYDCSKSRASILCFACDQFGHRQTECPNPRSSKSTKARTLKKPRKTPANEQVQDASSELMKSKYASTPAPSTSTSSISQQDFTIANTNFLHDKEDGDYVPPADSEAEYSGDEEMEDTTNSNNILDESRAEDFNIMQIDNIYVSDRFLLCQISHPHGFYAPYFILNVYAPATSNVQRREFFDSICSMFYQLYASDTISLHRLIISGDFNYDYNRDIIRNNYAFKTSTEWVSFLLNSFYDCMAFHELDPVPIFQRNLSIQSVIDYIYAGYDIQHMITGSNIEHLKPQWSDHALLSVKFTLGESQIGPGLWRGNPVYATNKFFQKILQQKLESLIISMSPDLSTQMR</sequence>
<feature type="compositionally biased region" description="Basic residues" evidence="2">
    <location>
        <begin position="106"/>
        <end position="118"/>
    </location>
</feature>
<keyword evidence="1" id="KW-0862">Zinc</keyword>
<dbReference type="Gene3D" id="3.60.10.10">
    <property type="entry name" value="Endonuclease/exonuclease/phosphatase"/>
    <property type="match status" value="1"/>
</dbReference>
<dbReference type="Gene3D" id="4.10.60.10">
    <property type="entry name" value="Zinc finger, CCHC-type"/>
    <property type="match status" value="1"/>
</dbReference>
<comment type="caution">
    <text evidence="4">The sequence shown here is derived from an EMBL/GenBank/DDBJ whole genome shotgun (WGS) entry which is preliminary data.</text>
</comment>
<dbReference type="EMBL" id="BAABUJ010000014">
    <property type="protein sequence ID" value="GAA5799979.1"/>
    <property type="molecule type" value="Genomic_DNA"/>
</dbReference>
<keyword evidence="1" id="KW-0863">Zinc-finger</keyword>
<dbReference type="SUPFAM" id="SSF56219">
    <property type="entry name" value="DNase I-like"/>
    <property type="match status" value="1"/>
</dbReference>
<organism evidence="4 5">
    <name type="scientific">Helicostylum pulchrum</name>
    <dbReference type="NCBI Taxonomy" id="562976"/>
    <lineage>
        <taxon>Eukaryota</taxon>
        <taxon>Fungi</taxon>
        <taxon>Fungi incertae sedis</taxon>
        <taxon>Mucoromycota</taxon>
        <taxon>Mucoromycotina</taxon>
        <taxon>Mucoromycetes</taxon>
        <taxon>Mucorales</taxon>
        <taxon>Mucorineae</taxon>
        <taxon>Mucoraceae</taxon>
        <taxon>Helicostylum</taxon>
    </lineage>
</organism>
<dbReference type="InterPro" id="IPR001878">
    <property type="entry name" value="Znf_CCHC"/>
</dbReference>
<dbReference type="SUPFAM" id="SSF57756">
    <property type="entry name" value="Retrovirus zinc finger-like domains"/>
    <property type="match status" value="1"/>
</dbReference>
<dbReference type="PROSITE" id="PS50158">
    <property type="entry name" value="ZF_CCHC"/>
    <property type="match status" value="1"/>
</dbReference>
<evidence type="ECO:0000256" key="2">
    <source>
        <dbReference type="SAM" id="MobiDB-lite"/>
    </source>
</evidence>
<evidence type="ECO:0000313" key="5">
    <source>
        <dbReference type="Proteomes" id="UP001476247"/>
    </source>
</evidence>
<feature type="domain" description="CCHC-type" evidence="3">
    <location>
        <begin position="86"/>
        <end position="101"/>
    </location>
</feature>
<evidence type="ECO:0000256" key="1">
    <source>
        <dbReference type="PROSITE-ProRule" id="PRU00047"/>
    </source>
</evidence>
<evidence type="ECO:0000313" key="4">
    <source>
        <dbReference type="EMBL" id="GAA5799979.1"/>
    </source>
</evidence>
<feature type="region of interest" description="Disordered" evidence="2">
    <location>
        <begin position="96"/>
        <end position="151"/>
    </location>
</feature>
<feature type="region of interest" description="Disordered" evidence="2">
    <location>
        <begin position="165"/>
        <end position="191"/>
    </location>
</feature>
<name>A0ABP9XYY2_9FUNG</name>
<keyword evidence="5" id="KW-1185">Reference proteome</keyword>
<keyword evidence="1" id="KW-0479">Metal-binding</keyword>
<feature type="compositionally biased region" description="Low complexity" evidence="2">
    <location>
        <begin position="138"/>
        <end position="149"/>
    </location>
</feature>
<reference evidence="4 5" key="1">
    <citation type="submission" date="2024-04" db="EMBL/GenBank/DDBJ databases">
        <title>genome sequences of Mucor flavus KT1a and Helicostylum pulchrum KT1b strains isolation_sourced from the surface of a dry-aged beef.</title>
        <authorList>
            <person name="Toyotome T."/>
            <person name="Hosono M."/>
            <person name="Torimaru M."/>
            <person name="Fukuda K."/>
            <person name="Mikami N."/>
        </authorList>
    </citation>
    <scope>NUCLEOTIDE SEQUENCE [LARGE SCALE GENOMIC DNA]</scope>
    <source>
        <strain evidence="4 5">KT1b</strain>
    </source>
</reference>
<gene>
    <name evidence="4" type="ORF">HPULCUR_005400</name>
</gene>
<dbReference type="Proteomes" id="UP001476247">
    <property type="component" value="Unassembled WGS sequence"/>
</dbReference>
<proteinExistence type="predicted"/>
<dbReference type="SMART" id="SM00343">
    <property type="entry name" value="ZnF_C2HC"/>
    <property type="match status" value="2"/>
</dbReference>
<dbReference type="InterPro" id="IPR036691">
    <property type="entry name" value="Endo/exonu/phosph_ase_sf"/>
</dbReference>
<protein>
    <recommendedName>
        <fullName evidence="3">CCHC-type domain-containing protein</fullName>
    </recommendedName>
</protein>
<accession>A0ABP9XYY2</accession>
<dbReference type="InterPro" id="IPR036875">
    <property type="entry name" value="Znf_CCHC_sf"/>
</dbReference>